<keyword evidence="2" id="KW-1185">Reference proteome</keyword>
<gene>
    <name evidence="1" type="ORF">RRG08_048933</name>
</gene>
<name>A0AAE0YNS8_9GAST</name>
<comment type="caution">
    <text evidence="1">The sequence shown here is derived from an EMBL/GenBank/DDBJ whole genome shotgun (WGS) entry which is preliminary data.</text>
</comment>
<accession>A0AAE0YNS8</accession>
<reference evidence="1" key="1">
    <citation type="journal article" date="2023" name="G3 (Bethesda)">
        <title>A reference genome for the long-term kleptoplast-retaining sea slug Elysia crispata morphotype clarki.</title>
        <authorList>
            <person name="Eastman K.E."/>
            <person name="Pendleton A.L."/>
            <person name="Shaikh M.A."/>
            <person name="Suttiyut T."/>
            <person name="Ogas R."/>
            <person name="Tomko P."/>
            <person name="Gavelis G."/>
            <person name="Widhalm J.R."/>
            <person name="Wisecaver J.H."/>
        </authorList>
    </citation>
    <scope>NUCLEOTIDE SEQUENCE</scope>
    <source>
        <strain evidence="1">ECLA1</strain>
    </source>
</reference>
<organism evidence="1 2">
    <name type="scientific">Elysia crispata</name>
    <name type="common">lettuce slug</name>
    <dbReference type="NCBI Taxonomy" id="231223"/>
    <lineage>
        <taxon>Eukaryota</taxon>
        <taxon>Metazoa</taxon>
        <taxon>Spiralia</taxon>
        <taxon>Lophotrochozoa</taxon>
        <taxon>Mollusca</taxon>
        <taxon>Gastropoda</taxon>
        <taxon>Heterobranchia</taxon>
        <taxon>Euthyneura</taxon>
        <taxon>Panpulmonata</taxon>
        <taxon>Sacoglossa</taxon>
        <taxon>Placobranchoidea</taxon>
        <taxon>Plakobranchidae</taxon>
        <taxon>Elysia</taxon>
    </lineage>
</organism>
<sequence>MLREIFISHQITGTCYRKVGSTSGMLRQATSPNLKMKTSKNSAVVPLSLVAIALASCLIQVCISNACSKTRLCVRDVYFGPNGVWSFLYMKTFPTSQAEWDQIWMNICDSIQDTTECLDNQNCTEEFLKSKITEANLTVHGFCADNNRAYYRDLWSREPQCIANESMLDLAYWNAYQCFNTTNISDIHVMDSTSKCRALNQFKICDVKFFSVTCGDILRWMIDFSWSKMIHIRFNECYDEIYPNGVTPVSA</sequence>
<dbReference type="EMBL" id="JAWDGP010005766">
    <property type="protein sequence ID" value="KAK3752428.1"/>
    <property type="molecule type" value="Genomic_DNA"/>
</dbReference>
<evidence type="ECO:0000313" key="2">
    <source>
        <dbReference type="Proteomes" id="UP001283361"/>
    </source>
</evidence>
<dbReference type="Proteomes" id="UP001283361">
    <property type="component" value="Unassembled WGS sequence"/>
</dbReference>
<proteinExistence type="predicted"/>
<dbReference type="AlphaFoldDB" id="A0AAE0YNS8"/>
<evidence type="ECO:0000313" key="1">
    <source>
        <dbReference type="EMBL" id="KAK3752428.1"/>
    </source>
</evidence>
<protein>
    <submittedName>
        <fullName evidence="1">Uncharacterized protein</fullName>
    </submittedName>
</protein>